<dbReference type="Proteomes" id="UP000269542">
    <property type="component" value="Chromosome"/>
</dbReference>
<dbReference type="PANTHER" id="PTHR43150">
    <property type="entry name" value="HYPERKINETIC, ISOFORM M"/>
    <property type="match status" value="1"/>
</dbReference>
<feature type="domain" description="NADP-dependent oxidoreductase" evidence="4">
    <location>
        <begin position="24"/>
        <end position="323"/>
    </location>
</feature>
<dbReference type="InterPro" id="IPR023210">
    <property type="entry name" value="NADP_OxRdtase_dom"/>
</dbReference>
<name>A0A448PEY9_9ACTO</name>
<dbReference type="PANTHER" id="PTHR43150:SF2">
    <property type="entry name" value="HYPERKINETIC, ISOFORM M"/>
    <property type="match status" value="1"/>
</dbReference>
<dbReference type="Pfam" id="PF00248">
    <property type="entry name" value="Aldo_ket_red"/>
    <property type="match status" value="1"/>
</dbReference>
<organism evidence="5 6">
    <name type="scientific">Trueperella bialowiezensis</name>
    <dbReference type="NCBI Taxonomy" id="312285"/>
    <lineage>
        <taxon>Bacteria</taxon>
        <taxon>Bacillati</taxon>
        <taxon>Actinomycetota</taxon>
        <taxon>Actinomycetes</taxon>
        <taxon>Actinomycetales</taxon>
        <taxon>Actinomycetaceae</taxon>
        <taxon>Trueperella</taxon>
    </lineage>
</organism>
<dbReference type="SUPFAM" id="SSF51430">
    <property type="entry name" value="NAD(P)-linked oxidoreductase"/>
    <property type="match status" value="1"/>
</dbReference>
<evidence type="ECO:0000313" key="6">
    <source>
        <dbReference type="Proteomes" id="UP000269542"/>
    </source>
</evidence>
<dbReference type="EMBL" id="LR134476">
    <property type="protein sequence ID" value="VEI13511.1"/>
    <property type="molecule type" value="Genomic_DNA"/>
</dbReference>
<gene>
    <name evidence="5" type="primary">yghZ_4</name>
    <name evidence="5" type="ORF">NCTC13354_01226</name>
</gene>
<dbReference type="GO" id="GO:0016491">
    <property type="term" value="F:oxidoreductase activity"/>
    <property type="evidence" value="ECO:0007669"/>
    <property type="project" value="UniProtKB-KW"/>
</dbReference>
<keyword evidence="2" id="KW-0521">NADP</keyword>
<proteinExistence type="inferred from homology"/>
<evidence type="ECO:0000313" key="5">
    <source>
        <dbReference type="EMBL" id="VEI13511.1"/>
    </source>
</evidence>
<dbReference type="RefSeq" id="WP_197718422.1">
    <property type="nucleotide sequence ID" value="NZ_LR134476.1"/>
</dbReference>
<evidence type="ECO:0000256" key="1">
    <source>
        <dbReference type="ARBA" id="ARBA00006515"/>
    </source>
</evidence>
<dbReference type="AlphaFoldDB" id="A0A448PEY9"/>
<keyword evidence="3" id="KW-0560">Oxidoreductase</keyword>
<keyword evidence="6" id="KW-1185">Reference proteome</keyword>
<reference evidence="5 6" key="1">
    <citation type="submission" date="2018-12" db="EMBL/GenBank/DDBJ databases">
        <authorList>
            <consortium name="Pathogen Informatics"/>
        </authorList>
    </citation>
    <scope>NUCLEOTIDE SEQUENCE [LARGE SCALE GENOMIC DNA]</scope>
    <source>
        <strain evidence="5 6">NCTC13354</strain>
    </source>
</reference>
<evidence type="ECO:0000256" key="2">
    <source>
        <dbReference type="ARBA" id="ARBA00022857"/>
    </source>
</evidence>
<comment type="similarity">
    <text evidence="1">Belongs to the shaker potassium channel beta subunit family.</text>
</comment>
<protein>
    <submittedName>
        <fullName evidence="5">L-glyceraldehyde 3-phosphate reductase</fullName>
    </submittedName>
</protein>
<accession>A0A448PEY9</accession>
<dbReference type="PRINTS" id="PR01577">
    <property type="entry name" value="KCNABCHANNEL"/>
</dbReference>
<evidence type="ECO:0000259" key="4">
    <source>
        <dbReference type="Pfam" id="PF00248"/>
    </source>
</evidence>
<dbReference type="Gene3D" id="3.20.20.100">
    <property type="entry name" value="NADP-dependent oxidoreductase domain"/>
    <property type="match status" value="1"/>
</dbReference>
<dbReference type="InterPro" id="IPR036812">
    <property type="entry name" value="NAD(P)_OxRdtase_dom_sf"/>
</dbReference>
<dbReference type="KEGG" id="tbw:NCTC13354_01226"/>
<dbReference type="InterPro" id="IPR005399">
    <property type="entry name" value="K_chnl_volt-dep_bsu_KCNAB-rel"/>
</dbReference>
<sequence length="326" mass="35895">MTTKLPAMPYKRLGSSGLQVSQFSFGSWVTFGGAVDTGVAKEQLQAAAEAGVNFFDNAEGYAKGKSEQIMGEAIRELGWKRHEYVISTKFFWGIYDDVPNMHYTLNRKYLLQAIDGSLERLGLDFVDLVFCHRPDPHTPIEETVYAMSDIVESGKALYWGTSEWSADSIRAAWEIADKRNLRKPVMEQPEYNLLHRGRVEREYARLYEDVGLGLTTFSPLAGGILTGKYADGAPEGSRATITGHTHLADTAKQHADQVRQLADIAAELDVTTGQLATAWAASNPNVSTVILGASSVTQLNENLGALHALERLTPEVKARIEAIFTK</sequence>
<evidence type="ECO:0000256" key="3">
    <source>
        <dbReference type="ARBA" id="ARBA00023002"/>
    </source>
</evidence>